<dbReference type="Gene3D" id="1.10.510.10">
    <property type="entry name" value="Transferase(Phosphotransferase) domain 1"/>
    <property type="match status" value="1"/>
</dbReference>
<keyword evidence="6" id="KW-0067">ATP-binding</keyword>
<dbReference type="KEGG" id="ams:AMIS_48960"/>
<keyword evidence="10" id="KW-1185">Reference proteome</keyword>
<gene>
    <name evidence="9" type="ordered locus">AMIS_48960</name>
</gene>
<dbReference type="InterPro" id="IPR008271">
    <property type="entry name" value="Ser/Thr_kinase_AS"/>
</dbReference>
<keyword evidence="4" id="KW-0547">Nucleotide-binding</keyword>
<evidence type="ECO:0000256" key="2">
    <source>
        <dbReference type="ARBA" id="ARBA00022527"/>
    </source>
</evidence>
<dbReference type="STRING" id="512565.AMIS_48960"/>
<evidence type="ECO:0000256" key="1">
    <source>
        <dbReference type="ARBA" id="ARBA00012513"/>
    </source>
</evidence>
<dbReference type="eggNOG" id="COG0515">
    <property type="taxonomic scope" value="Bacteria"/>
</dbReference>
<evidence type="ECO:0000256" key="4">
    <source>
        <dbReference type="ARBA" id="ARBA00022741"/>
    </source>
</evidence>
<name>I0HAS9_ACTM4</name>
<dbReference type="EC" id="2.7.11.1" evidence="1"/>
<dbReference type="Proteomes" id="UP000007882">
    <property type="component" value="Chromosome"/>
</dbReference>
<sequence length="573" mass="57866">MADEEPLGREYLLHEEIGRGAVAVVRRATSRAGGPPLAAKLLRPEYASDARVRELFLREQAALRDLDHPNIVGLRDLVVEGGTLALIMDFVDGPNLRRYLEFRGGRLQVAEVAAIAGQAAAALAAAHAHGVVHLDLKPENILVVPGAGPPQTRITDFGVAVLLHDAERGAPGGTPGYTAPEVFGGAPPTAAADVWSLGVLIAELATGNPSMDPAALPPALAPVARDCLAADPRRRPPSRRVAAYLRSLAASAEQRAPGISDQRTPSAAGQPGSAPAGAGPAAPWAADQPGSAPAGAGPAAPWAGGSPAAPPGVPAPFAAAPAAGLNDTRLRPGATPPAPPPESSPSPPPPSRWRRGPLVTLGVAALVAATLVGINAAAAGERDDPDDKPTALPSVTVSESSTPSSPPPTKDPVANLRVTLAGRVEDGAGTLAIAIRDGTAIAYICDGNRVESWLQGTAKSGQLSLEGKDGSRIAGTFDANSAEGDVTVAGDTHAFTVKKVKKPSGLYRTAARVRGAQVEGSWIVLADGTQVGVLSREGVPAPAPPLDVSGGTVTIDGSTLGTTAIDADSGEGF</sequence>
<dbReference type="EMBL" id="AP012319">
    <property type="protein sequence ID" value="BAL90116.1"/>
    <property type="molecule type" value="Genomic_DNA"/>
</dbReference>
<dbReference type="PROSITE" id="PS00108">
    <property type="entry name" value="PROTEIN_KINASE_ST"/>
    <property type="match status" value="1"/>
</dbReference>
<dbReference type="InterPro" id="IPR011009">
    <property type="entry name" value="Kinase-like_dom_sf"/>
</dbReference>
<evidence type="ECO:0000256" key="7">
    <source>
        <dbReference type="SAM" id="MobiDB-lite"/>
    </source>
</evidence>
<evidence type="ECO:0000256" key="3">
    <source>
        <dbReference type="ARBA" id="ARBA00022679"/>
    </source>
</evidence>
<evidence type="ECO:0000256" key="5">
    <source>
        <dbReference type="ARBA" id="ARBA00022777"/>
    </source>
</evidence>
<reference evidence="9 10" key="1">
    <citation type="submission" date="2012-02" db="EMBL/GenBank/DDBJ databases">
        <title>Complete genome sequence of Actinoplanes missouriensis 431 (= NBRC 102363).</title>
        <authorList>
            <person name="Ohnishi Y."/>
            <person name="Ishikawa J."/>
            <person name="Sekine M."/>
            <person name="Hosoyama A."/>
            <person name="Harada T."/>
            <person name="Narita H."/>
            <person name="Hata T."/>
            <person name="Konno Y."/>
            <person name="Tutikane K."/>
            <person name="Fujita N."/>
            <person name="Horinouchi S."/>
            <person name="Hayakawa M."/>
        </authorList>
    </citation>
    <scope>NUCLEOTIDE SEQUENCE [LARGE SCALE GENOMIC DNA]</scope>
    <source>
        <strain evidence="10">ATCC 14538 / DSM 43046 / CBS 188.64 / JCM 3121 / NBRC 102363 / NCIMB 12654 / NRRL B-3342 / UNCC 431</strain>
    </source>
</reference>
<feature type="domain" description="Protein kinase" evidence="8">
    <location>
        <begin position="11"/>
        <end position="245"/>
    </location>
</feature>
<dbReference type="PATRIC" id="fig|512565.3.peg.4884"/>
<protein>
    <recommendedName>
        <fullName evidence="1">non-specific serine/threonine protein kinase</fullName>
        <ecNumber evidence="1">2.7.11.1</ecNumber>
    </recommendedName>
</protein>
<feature type="compositionally biased region" description="Low complexity" evidence="7">
    <location>
        <begin position="265"/>
        <end position="307"/>
    </location>
</feature>
<evidence type="ECO:0000259" key="8">
    <source>
        <dbReference type="PROSITE" id="PS50011"/>
    </source>
</evidence>
<dbReference type="Pfam" id="PF00069">
    <property type="entry name" value="Pkinase"/>
    <property type="match status" value="1"/>
</dbReference>
<proteinExistence type="predicted"/>
<organism evidence="9 10">
    <name type="scientific">Actinoplanes missouriensis (strain ATCC 14538 / DSM 43046 / CBS 188.64 / JCM 3121 / NBRC 102363 / NCIMB 12654 / NRRL B-3342 / UNCC 431)</name>
    <dbReference type="NCBI Taxonomy" id="512565"/>
    <lineage>
        <taxon>Bacteria</taxon>
        <taxon>Bacillati</taxon>
        <taxon>Actinomycetota</taxon>
        <taxon>Actinomycetes</taxon>
        <taxon>Micromonosporales</taxon>
        <taxon>Micromonosporaceae</taxon>
        <taxon>Actinoplanes</taxon>
    </lineage>
</organism>
<dbReference type="HOGENOM" id="CLU_427393_0_0_11"/>
<evidence type="ECO:0000256" key="6">
    <source>
        <dbReference type="ARBA" id="ARBA00022840"/>
    </source>
</evidence>
<dbReference type="GO" id="GO:0005524">
    <property type="term" value="F:ATP binding"/>
    <property type="evidence" value="ECO:0007669"/>
    <property type="project" value="UniProtKB-KW"/>
</dbReference>
<dbReference type="PANTHER" id="PTHR43289">
    <property type="entry name" value="MITOGEN-ACTIVATED PROTEIN KINASE KINASE KINASE 20-RELATED"/>
    <property type="match status" value="1"/>
</dbReference>
<dbReference type="SUPFAM" id="SSF56112">
    <property type="entry name" value="Protein kinase-like (PK-like)"/>
    <property type="match status" value="1"/>
</dbReference>
<dbReference type="OrthoDB" id="4538973at2"/>
<feature type="region of interest" description="Disordered" evidence="7">
    <location>
        <begin position="251"/>
        <end position="356"/>
    </location>
</feature>
<dbReference type="PROSITE" id="PS50011">
    <property type="entry name" value="PROTEIN_KINASE_DOM"/>
    <property type="match status" value="1"/>
</dbReference>
<feature type="compositionally biased region" description="Low complexity" evidence="7">
    <location>
        <begin position="315"/>
        <end position="324"/>
    </location>
</feature>
<feature type="region of interest" description="Disordered" evidence="7">
    <location>
        <begin position="378"/>
        <end position="413"/>
    </location>
</feature>
<keyword evidence="2 9" id="KW-0723">Serine/threonine-protein kinase</keyword>
<dbReference type="GO" id="GO:0004674">
    <property type="term" value="F:protein serine/threonine kinase activity"/>
    <property type="evidence" value="ECO:0007669"/>
    <property type="project" value="UniProtKB-KW"/>
</dbReference>
<evidence type="ECO:0000313" key="9">
    <source>
        <dbReference type="EMBL" id="BAL90116.1"/>
    </source>
</evidence>
<keyword evidence="5 9" id="KW-0418">Kinase</keyword>
<dbReference type="CDD" id="cd14014">
    <property type="entry name" value="STKc_PknB_like"/>
    <property type="match status" value="1"/>
</dbReference>
<dbReference type="InterPro" id="IPR000719">
    <property type="entry name" value="Prot_kinase_dom"/>
</dbReference>
<feature type="compositionally biased region" description="Pro residues" evidence="7">
    <location>
        <begin position="334"/>
        <end position="351"/>
    </location>
</feature>
<accession>I0HAS9</accession>
<feature type="compositionally biased region" description="Low complexity" evidence="7">
    <location>
        <begin position="393"/>
        <end position="403"/>
    </location>
</feature>
<evidence type="ECO:0000313" key="10">
    <source>
        <dbReference type="Proteomes" id="UP000007882"/>
    </source>
</evidence>
<dbReference type="RefSeq" id="WP_014445005.1">
    <property type="nucleotide sequence ID" value="NC_017093.1"/>
</dbReference>
<dbReference type="Gene3D" id="3.30.200.20">
    <property type="entry name" value="Phosphorylase Kinase, domain 1"/>
    <property type="match status" value="1"/>
</dbReference>
<feature type="compositionally biased region" description="Basic and acidic residues" evidence="7">
    <location>
        <begin position="380"/>
        <end position="389"/>
    </location>
</feature>
<dbReference type="PANTHER" id="PTHR43289:SF6">
    <property type="entry name" value="SERINE_THREONINE-PROTEIN KINASE NEKL-3"/>
    <property type="match status" value="1"/>
</dbReference>
<dbReference type="AlphaFoldDB" id="I0HAS9"/>
<keyword evidence="3" id="KW-0808">Transferase</keyword>
<dbReference type="SMART" id="SM00220">
    <property type="entry name" value="S_TKc"/>
    <property type="match status" value="1"/>
</dbReference>